<evidence type="ECO:0000313" key="1">
    <source>
        <dbReference type="EMBL" id="GAJ06396.1"/>
    </source>
</evidence>
<feature type="non-terminal residue" evidence="1">
    <location>
        <position position="84"/>
    </location>
</feature>
<accession>X1V2J6</accession>
<reference evidence="1" key="1">
    <citation type="journal article" date="2014" name="Front. Microbiol.">
        <title>High frequency of phylogenetically diverse reductive dehalogenase-homologous genes in deep subseafloor sedimentary metagenomes.</title>
        <authorList>
            <person name="Kawai M."/>
            <person name="Futagami T."/>
            <person name="Toyoda A."/>
            <person name="Takaki Y."/>
            <person name="Nishi S."/>
            <person name="Hori S."/>
            <person name="Arai W."/>
            <person name="Tsubouchi T."/>
            <person name="Morono Y."/>
            <person name="Uchiyama I."/>
            <person name="Ito T."/>
            <person name="Fujiyama A."/>
            <person name="Inagaki F."/>
            <person name="Takami H."/>
        </authorList>
    </citation>
    <scope>NUCLEOTIDE SEQUENCE</scope>
    <source>
        <strain evidence="1">Expedition CK06-06</strain>
    </source>
</reference>
<comment type="caution">
    <text evidence="1">The sequence shown here is derived from an EMBL/GenBank/DDBJ whole genome shotgun (WGS) entry which is preliminary data.</text>
</comment>
<dbReference type="EMBL" id="BARW01033123">
    <property type="protein sequence ID" value="GAJ06396.1"/>
    <property type="molecule type" value="Genomic_DNA"/>
</dbReference>
<name>X1V2J6_9ZZZZ</name>
<dbReference type="AlphaFoldDB" id="X1V2J6"/>
<proteinExistence type="predicted"/>
<organism evidence="1">
    <name type="scientific">marine sediment metagenome</name>
    <dbReference type="NCBI Taxonomy" id="412755"/>
    <lineage>
        <taxon>unclassified sequences</taxon>
        <taxon>metagenomes</taxon>
        <taxon>ecological metagenomes</taxon>
    </lineage>
</organism>
<protein>
    <submittedName>
        <fullName evidence="1">Uncharacterized protein</fullName>
    </submittedName>
</protein>
<gene>
    <name evidence="1" type="ORF">S12H4_52244</name>
</gene>
<sequence>MGRLAQIIEAQFGFKLQAEFNPKPVTLVAATIKNLLLDNPDRVRWTIVNLGTEVVYLSHEAAPSSSNGYYLDKNGGSISMSWEE</sequence>